<dbReference type="AlphaFoldDB" id="A0A6A3BEV6"/>
<dbReference type="Gene3D" id="3.40.640.10">
    <property type="entry name" value="Type I PLP-dependent aspartate aminotransferase-like (Major domain)"/>
    <property type="match status" value="1"/>
</dbReference>
<evidence type="ECO:0000313" key="2">
    <source>
        <dbReference type="EMBL" id="KAE8715620.1"/>
    </source>
</evidence>
<name>A0A6A3BEV6_HIBSY</name>
<evidence type="ECO:0000256" key="1">
    <source>
        <dbReference type="ARBA" id="ARBA00022898"/>
    </source>
</evidence>
<protein>
    <recommendedName>
        <fullName evidence="4">Aminotransferase class I/classII domain-containing protein</fullName>
    </recommendedName>
</protein>
<comment type="caution">
    <text evidence="2">The sequence shown here is derived from an EMBL/GenBank/DDBJ whole genome shotgun (WGS) entry which is preliminary data.</text>
</comment>
<organism evidence="2 3">
    <name type="scientific">Hibiscus syriacus</name>
    <name type="common">Rose of Sharon</name>
    <dbReference type="NCBI Taxonomy" id="106335"/>
    <lineage>
        <taxon>Eukaryota</taxon>
        <taxon>Viridiplantae</taxon>
        <taxon>Streptophyta</taxon>
        <taxon>Embryophyta</taxon>
        <taxon>Tracheophyta</taxon>
        <taxon>Spermatophyta</taxon>
        <taxon>Magnoliopsida</taxon>
        <taxon>eudicotyledons</taxon>
        <taxon>Gunneridae</taxon>
        <taxon>Pentapetalae</taxon>
        <taxon>rosids</taxon>
        <taxon>malvids</taxon>
        <taxon>Malvales</taxon>
        <taxon>Malvaceae</taxon>
        <taxon>Malvoideae</taxon>
        <taxon>Hibiscus</taxon>
    </lineage>
</organism>
<evidence type="ECO:0008006" key="4">
    <source>
        <dbReference type="Google" id="ProtNLM"/>
    </source>
</evidence>
<keyword evidence="3" id="KW-1185">Reference proteome</keyword>
<dbReference type="InterPro" id="IPR015421">
    <property type="entry name" value="PyrdxlP-dep_Trfase_major"/>
</dbReference>
<dbReference type="InterPro" id="IPR050478">
    <property type="entry name" value="Ethylene_sulfur-biosynth"/>
</dbReference>
<keyword evidence="1" id="KW-0663">Pyridoxal phosphate</keyword>
<sequence length="138" mass="15402">MVNLLVQALVEYMAKIRRNKVKFDPNNVVLAAGAISANETLVFCLADPVKLSFFQHDTTLGTVFDSPGFISIIEAAVDLNLENTDTWNNIHIVNSLSKDSEPGWFRICFANMSHRTLQVAMRRIKDFVERSNLAVGSS</sequence>
<dbReference type="InterPro" id="IPR015424">
    <property type="entry name" value="PyrdxlP-dep_Trfase"/>
</dbReference>
<gene>
    <name evidence="2" type="ORF">F3Y22_tig00110162pilonHSYRG00034</name>
</gene>
<dbReference type="GO" id="GO:0006520">
    <property type="term" value="P:amino acid metabolic process"/>
    <property type="evidence" value="ECO:0007669"/>
    <property type="project" value="TreeGrafter"/>
</dbReference>
<evidence type="ECO:0000313" key="3">
    <source>
        <dbReference type="Proteomes" id="UP000436088"/>
    </source>
</evidence>
<dbReference type="Proteomes" id="UP000436088">
    <property type="component" value="Unassembled WGS sequence"/>
</dbReference>
<dbReference type="SUPFAM" id="SSF53383">
    <property type="entry name" value="PLP-dependent transferases"/>
    <property type="match status" value="1"/>
</dbReference>
<dbReference type="PANTHER" id="PTHR43795">
    <property type="entry name" value="BIFUNCTIONAL ASPARTATE AMINOTRANSFERASE AND GLUTAMATE/ASPARTATE-PREPHENATE AMINOTRANSFERASE-RELATED"/>
    <property type="match status" value="1"/>
</dbReference>
<dbReference type="InterPro" id="IPR015422">
    <property type="entry name" value="PyrdxlP-dep_Trfase_small"/>
</dbReference>
<dbReference type="EMBL" id="VEPZ02000858">
    <property type="protein sequence ID" value="KAE8715620.1"/>
    <property type="molecule type" value="Genomic_DNA"/>
</dbReference>
<reference evidence="2" key="1">
    <citation type="submission" date="2019-09" db="EMBL/GenBank/DDBJ databases">
        <title>Draft genome information of white flower Hibiscus syriacus.</title>
        <authorList>
            <person name="Kim Y.-M."/>
        </authorList>
    </citation>
    <scope>NUCLEOTIDE SEQUENCE [LARGE SCALE GENOMIC DNA]</scope>
    <source>
        <strain evidence="2">YM2019G1</strain>
    </source>
</reference>
<accession>A0A6A3BEV6</accession>
<dbReference type="PANTHER" id="PTHR43795:SF44">
    <property type="entry name" value="1-AMINOCYCLOPROPANE-1-CARBOXYLATE SYNTHASE 3-LIKE"/>
    <property type="match status" value="1"/>
</dbReference>
<proteinExistence type="predicted"/>
<dbReference type="Gene3D" id="3.90.1150.10">
    <property type="entry name" value="Aspartate Aminotransferase, domain 1"/>
    <property type="match status" value="1"/>
</dbReference>
<dbReference type="GO" id="GO:0008483">
    <property type="term" value="F:transaminase activity"/>
    <property type="evidence" value="ECO:0007669"/>
    <property type="project" value="TreeGrafter"/>
</dbReference>